<feature type="transmembrane region" description="Helical" evidence="1">
    <location>
        <begin position="12"/>
        <end position="33"/>
    </location>
</feature>
<protein>
    <recommendedName>
        <fullName evidence="4">HPP family protein</fullName>
    </recommendedName>
</protein>
<evidence type="ECO:0008006" key="4">
    <source>
        <dbReference type="Google" id="ProtNLM"/>
    </source>
</evidence>
<evidence type="ECO:0000256" key="1">
    <source>
        <dbReference type="SAM" id="Phobius"/>
    </source>
</evidence>
<keyword evidence="1" id="KW-0812">Transmembrane</keyword>
<dbReference type="KEGG" id="arac:E0W69_011590"/>
<keyword evidence="1" id="KW-0472">Membrane</keyword>
<proteinExistence type="predicted"/>
<feature type="transmembrane region" description="Helical" evidence="1">
    <location>
        <begin position="234"/>
        <end position="252"/>
    </location>
</feature>
<dbReference type="OrthoDB" id="3193075at2"/>
<feature type="transmembrane region" description="Helical" evidence="1">
    <location>
        <begin position="167"/>
        <end position="189"/>
    </location>
</feature>
<gene>
    <name evidence="2" type="ORF">E0W69_011590</name>
</gene>
<feature type="transmembrane region" description="Helical" evidence="1">
    <location>
        <begin position="125"/>
        <end position="147"/>
    </location>
</feature>
<dbReference type="EMBL" id="CP044016">
    <property type="protein sequence ID" value="QES89277.1"/>
    <property type="molecule type" value="Genomic_DNA"/>
</dbReference>
<name>A0A5P2G274_9BACT</name>
<feature type="transmembrane region" description="Helical" evidence="1">
    <location>
        <begin position="272"/>
        <end position="295"/>
    </location>
</feature>
<feature type="transmembrane region" description="Helical" evidence="1">
    <location>
        <begin position="86"/>
        <end position="105"/>
    </location>
</feature>
<keyword evidence="1" id="KW-1133">Transmembrane helix</keyword>
<accession>A0A5P2G274</accession>
<evidence type="ECO:0000313" key="3">
    <source>
        <dbReference type="Proteomes" id="UP000292424"/>
    </source>
</evidence>
<feature type="transmembrane region" description="Helical" evidence="1">
    <location>
        <begin position="209"/>
        <end position="229"/>
    </location>
</feature>
<dbReference type="Proteomes" id="UP000292424">
    <property type="component" value="Chromosome"/>
</dbReference>
<reference evidence="2 3" key="1">
    <citation type="submission" date="2019-09" db="EMBL/GenBank/DDBJ databases">
        <title>Complete genome sequence of Arachidicoccus sp. B3-10 isolated from apple orchard soil.</title>
        <authorList>
            <person name="Kim H.S."/>
            <person name="Han K.-I."/>
            <person name="Suh M.K."/>
            <person name="Lee K.C."/>
            <person name="Eom M.K."/>
            <person name="Kim J.-S."/>
            <person name="Kang S.W."/>
            <person name="Sin Y."/>
            <person name="Lee J.-S."/>
        </authorList>
    </citation>
    <scope>NUCLEOTIDE SEQUENCE [LARGE SCALE GENOMIC DNA]</scope>
    <source>
        <strain evidence="2 3">B3-10</strain>
    </source>
</reference>
<sequence>MKIRIRPLGSYINFSILPALILVLVMLGVSMFFRSDEIILPELSALSVGCFVYKIPHWTSKPLALFYIPSGTAVIGFVINMFTLPIYIKLILVLVAMIAFLQIIRNNLAPALATGLLPVITDCRSFYFIGSILVFTFLLFLIVKFFYQNGEKEFEEKKGKNTLILPYVILLIVWIVICKIINIPAMFAIPPVIVVGFEYVQNPSYNISMSIRHIIALAIAAFIGTWGIFYLHDFILVGIVDFIVVTLTLKFLNTKLPPAYAMAILPMVIGEHLNWLFPIYVLVMSIVHFAVVIFIKKKQLNKQLIKTKA</sequence>
<feature type="transmembrane region" description="Helical" evidence="1">
    <location>
        <begin position="63"/>
        <end position="79"/>
    </location>
</feature>
<organism evidence="2 3">
    <name type="scientific">Rhizosphaericola mali</name>
    <dbReference type="NCBI Taxonomy" id="2545455"/>
    <lineage>
        <taxon>Bacteria</taxon>
        <taxon>Pseudomonadati</taxon>
        <taxon>Bacteroidota</taxon>
        <taxon>Chitinophagia</taxon>
        <taxon>Chitinophagales</taxon>
        <taxon>Chitinophagaceae</taxon>
        <taxon>Rhizosphaericola</taxon>
    </lineage>
</organism>
<evidence type="ECO:0000313" key="2">
    <source>
        <dbReference type="EMBL" id="QES89277.1"/>
    </source>
</evidence>
<dbReference type="RefSeq" id="WP_131330223.1">
    <property type="nucleotide sequence ID" value="NZ_CP044016.1"/>
</dbReference>
<keyword evidence="3" id="KW-1185">Reference proteome</keyword>
<dbReference type="AlphaFoldDB" id="A0A5P2G274"/>